<dbReference type="HOGENOM" id="CLU_2360271_0_0_1"/>
<dbReference type="EMBL" id="KN832870">
    <property type="protein sequence ID" value="KIN07956.1"/>
    <property type="molecule type" value="Genomic_DNA"/>
</dbReference>
<proteinExistence type="predicted"/>
<evidence type="ECO:0000313" key="2">
    <source>
        <dbReference type="Proteomes" id="UP000054321"/>
    </source>
</evidence>
<accession>A0A0C3HIC9</accession>
<dbReference type="AlphaFoldDB" id="A0A0C3HIC9"/>
<reference evidence="2" key="2">
    <citation type="submission" date="2015-01" db="EMBL/GenBank/DDBJ databases">
        <title>Evolutionary Origins and Diversification of the Mycorrhizal Mutualists.</title>
        <authorList>
            <consortium name="DOE Joint Genome Institute"/>
            <consortium name="Mycorrhizal Genomics Consortium"/>
            <person name="Kohler A."/>
            <person name="Kuo A."/>
            <person name="Nagy L.G."/>
            <person name="Floudas D."/>
            <person name="Copeland A."/>
            <person name="Barry K.W."/>
            <person name="Cichocki N."/>
            <person name="Veneault-Fourrey C."/>
            <person name="LaButti K."/>
            <person name="Lindquist E.A."/>
            <person name="Lipzen A."/>
            <person name="Lundell T."/>
            <person name="Morin E."/>
            <person name="Murat C."/>
            <person name="Riley R."/>
            <person name="Ohm R."/>
            <person name="Sun H."/>
            <person name="Tunlid A."/>
            <person name="Henrissat B."/>
            <person name="Grigoriev I.V."/>
            <person name="Hibbett D.S."/>
            <person name="Martin F."/>
        </authorList>
    </citation>
    <scope>NUCLEOTIDE SEQUENCE [LARGE SCALE GENOMIC DNA]</scope>
    <source>
        <strain evidence="2">Zn</strain>
    </source>
</reference>
<dbReference type="InParanoid" id="A0A0C3HIC9"/>
<name>A0A0C3HIC9_OIDMZ</name>
<sequence length="96" mass="10772">MPSIPRITVRATEYNVDPDGVPCMTSIPFLWTAGQSGPLSMCPSTEAEAHIESQFRGTPELTMGGLYFLYSRFLVRDSWSRTVVWDATVQSCFYRG</sequence>
<protein>
    <submittedName>
        <fullName evidence="1">Uncharacterized protein</fullName>
    </submittedName>
</protein>
<gene>
    <name evidence="1" type="ORF">OIDMADRAFT_16410</name>
</gene>
<reference evidence="1 2" key="1">
    <citation type="submission" date="2014-04" db="EMBL/GenBank/DDBJ databases">
        <authorList>
            <consortium name="DOE Joint Genome Institute"/>
            <person name="Kuo A."/>
            <person name="Martino E."/>
            <person name="Perotto S."/>
            <person name="Kohler A."/>
            <person name="Nagy L.G."/>
            <person name="Floudas D."/>
            <person name="Copeland A."/>
            <person name="Barry K.W."/>
            <person name="Cichocki N."/>
            <person name="Veneault-Fourrey C."/>
            <person name="LaButti K."/>
            <person name="Lindquist E.A."/>
            <person name="Lipzen A."/>
            <person name="Lundell T."/>
            <person name="Morin E."/>
            <person name="Murat C."/>
            <person name="Sun H."/>
            <person name="Tunlid A."/>
            <person name="Henrissat B."/>
            <person name="Grigoriev I.V."/>
            <person name="Hibbett D.S."/>
            <person name="Martin F."/>
            <person name="Nordberg H.P."/>
            <person name="Cantor M.N."/>
            <person name="Hua S.X."/>
        </authorList>
    </citation>
    <scope>NUCLEOTIDE SEQUENCE [LARGE SCALE GENOMIC DNA]</scope>
    <source>
        <strain evidence="1 2">Zn</strain>
    </source>
</reference>
<keyword evidence="2" id="KW-1185">Reference proteome</keyword>
<dbReference type="Proteomes" id="UP000054321">
    <property type="component" value="Unassembled WGS sequence"/>
</dbReference>
<evidence type="ECO:0000313" key="1">
    <source>
        <dbReference type="EMBL" id="KIN07956.1"/>
    </source>
</evidence>
<organism evidence="1 2">
    <name type="scientific">Oidiodendron maius (strain Zn)</name>
    <dbReference type="NCBI Taxonomy" id="913774"/>
    <lineage>
        <taxon>Eukaryota</taxon>
        <taxon>Fungi</taxon>
        <taxon>Dikarya</taxon>
        <taxon>Ascomycota</taxon>
        <taxon>Pezizomycotina</taxon>
        <taxon>Leotiomycetes</taxon>
        <taxon>Leotiomycetes incertae sedis</taxon>
        <taxon>Myxotrichaceae</taxon>
        <taxon>Oidiodendron</taxon>
    </lineage>
</organism>